<evidence type="ECO:0000313" key="13">
    <source>
        <dbReference type="EMBL" id="SJM91189.1"/>
    </source>
</evidence>
<feature type="compositionally biased region" description="Basic and acidic residues" evidence="11">
    <location>
        <begin position="102"/>
        <end position="118"/>
    </location>
</feature>
<evidence type="ECO:0000256" key="9">
    <source>
        <dbReference type="ARBA" id="ARBA00023136"/>
    </source>
</evidence>
<dbReference type="GO" id="GO:0031992">
    <property type="term" value="F:energy transducer activity"/>
    <property type="evidence" value="ECO:0007669"/>
    <property type="project" value="InterPro"/>
</dbReference>
<feature type="region of interest" description="Disordered" evidence="11">
    <location>
        <begin position="70"/>
        <end position="203"/>
    </location>
</feature>
<feature type="domain" description="TonB C-terminal" evidence="12">
    <location>
        <begin position="202"/>
        <end position="292"/>
    </location>
</feature>
<dbReference type="Gene3D" id="3.30.1150.10">
    <property type="match status" value="1"/>
</dbReference>
<sequence length="292" mass="31417">MTSTPQNVKQASLLTVLASEVNHRSLLGLLAILVVLLHIIGMIWLLQPTDTVKPAKALKIVEVILAPKPKIEPKPEPKPEPKVVQPAPPKKIPPKKKAGKPPVKEKTPVVHKQLDQPKPKPVQKPIERPKPKAVVHKSAELPRTQPVLTRKPTMTPAPTTFASTAKKWTPPTYAPTSSTSASKSAVRKSAEKTGNAGHDSNNVSSGVVELAQAKTIYPPRARSRNIEGWVKIEFTVTASGAVTNAHVVGASPPGIFDAAALTAIQKFRFKPKMVNGKATNGVATKKFNFNLN</sequence>
<dbReference type="SUPFAM" id="SSF74653">
    <property type="entry name" value="TolA/TonB C-terminal domain"/>
    <property type="match status" value="1"/>
</dbReference>
<comment type="function">
    <text evidence="10">Interacts with outer membrane receptor proteins that carry out high-affinity binding and energy dependent uptake into the periplasmic space of specific substrates. It could act to transduce energy from the cytoplasmic membrane to specific energy-requiring processes in the outer membrane, resulting in the release into the periplasm of ligands bound by these outer membrane proteins.</text>
</comment>
<keyword evidence="4 10" id="KW-1003">Cell membrane</keyword>
<dbReference type="GO" id="GO:0055085">
    <property type="term" value="P:transmembrane transport"/>
    <property type="evidence" value="ECO:0007669"/>
    <property type="project" value="InterPro"/>
</dbReference>
<evidence type="ECO:0000256" key="7">
    <source>
        <dbReference type="ARBA" id="ARBA00022927"/>
    </source>
</evidence>
<evidence type="ECO:0000256" key="5">
    <source>
        <dbReference type="ARBA" id="ARBA00022519"/>
    </source>
</evidence>
<feature type="compositionally biased region" description="Low complexity" evidence="11">
    <location>
        <begin position="169"/>
        <end position="184"/>
    </location>
</feature>
<organism evidence="13 14">
    <name type="scientific">Crenothrix polyspora</name>
    <dbReference type="NCBI Taxonomy" id="360316"/>
    <lineage>
        <taxon>Bacteria</taxon>
        <taxon>Pseudomonadati</taxon>
        <taxon>Pseudomonadota</taxon>
        <taxon>Gammaproteobacteria</taxon>
        <taxon>Methylococcales</taxon>
        <taxon>Crenotrichaceae</taxon>
        <taxon>Crenothrix</taxon>
    </lineage>
</organism>
<dbReference type="GO" id="GO:0030288">
    <property type="term" value="C:outer membrane-bounded periplasmic space"/>
    <property type="evidence" value="ECO:0007669"/>
    <property type="project" value="InterPro"/>
</dbReference>
<keyword evidence="7 10" id="KW-0653">Protein transport</keyword>
<evidence type="ECO:0000313" key="14">
    <source>
        <dbReference type="Proteomes" id="UP000195442"/>
    </source>
</evidence>
<keyword evidence="5 10" id="KW-0997">Cell inner membrane</keyword>
<dbReference type="EMBL" id="FUKJ01000124">
    <property type="protein sequence ID" value="SJM91189.1"/>
    <property type="molecule type" value="Genomic_DNA"/>
</dbReference>
<feature type="compositionally biased region" description="Basic and acidic residues" evidence="11">
    <location>
        <begin position="70"/>
        <end position="81"/>
    </location>
</feature>
<evidence type="ECO:0000256" key="3">
    <source>
        <dbReference type="ARBA" id="ARBA00022448"/>
    </source>
</evidence>
<evidence type="ECO:0000256" key="1">
    <source>
        <dbReference type="ARBA" id="ARBA00004383"/>
    </source>
</evidence>
<evidence type="ECO:0000256" key="4">
    <source>
        <dbReference type="ARBA" id="ARBA00022475"/>
    </source>
</evidence>
<keyword evidence="14" id="KW-1185">Reference proteome</keyword>
<dbReference type="NCBIfam" id="TIGR01352">
    <property type="entry name" value="tonB_Cterm"/>
    <property type="match status" value="1"/>
</dbReference>
<dbReference type="InterPro" id="IPR006260">
    <property type="entry name" value="TonB/TolA_C"/>
</dbReference>
<accession>A0A1R4H4P3</accession>
<evidence type="ECO:0000256" key="8">
    <source>
        <dbReference type="ARBA" id="ARBA00022989"/>
    </source>
</evidence>
<evidence type="ECO:0000256" key="10">
    <source>
        <dbReference type="RuleBase" id="RU362123"/>
    </source>
</evidence>
<dbReference type="GO" id="GO:0015031">
    <property type="term" value="P:protein transport"/>
    <property type="evidence" value="ECO:0007669"/>
    <property type="project" value="UniProtKB-UniRule"/>
</dbReference>
<dbReference type="AlphaFoldDB" id="A0A1R4H4P3"/>
<evidence type="ECO:0000259" key="12">
    <source>
        <dbReference type="PROSITE" id="PS52015"/>
    </source>
</evidence>
<dbReference type="PANTHER" id="PTHR33446">
    <property type="entry name" value="PROTEIN TONB-RELATED"/>
    <property type="match status" value="1"/>
</dbReference>
<keyword evidence="8 10" id="KW-1133">Transmembrane helix</keyword>
<keyword evidence="10" id="KW-0735">Signal-anchor</keyword>
<gene>
    <name evidence="13" type="ORF">CRENPOLYSF2_210004</name>
</gene>
<comment type="subcellular location">
    <subcellularLocation>
        <location evidence="1 10">Cell inner membrane</location>
        <topology evidence="1 10">Single-pass membrane protein</topology>
        <orientation evidence="1 10">Periplasmic side</orientation>
    </subcellularLocation>
</comment>
<dbReference type="InterPro" id="IPR003538">
    <property type="entry name" value="TonB"/>
</dbReference>
<comment type="similarity">
    <text evidence="2 10">Belongs to the TonB family.</text>
</comment>
<dbReference type="PANTHER" id="PTHR33446:SF2">
    <property type="entry name" value="PROTEIN TONB"/>
    <property type="match status" value="1"/>
</dbReference>
<dbReference type="PROSITE" id="PS52015">
    <property type="entry name" value="TONB_CTD"/>
    <property type="match status" value="1"/>
</dbReference>
<evidence type="ECO:0000256" key="11">
    <source>
        <dbReference type="SAM" id="MobiDB-lite"/>
    </source>
</evidence>
<keyword evidence="3 10" id="KW-0813">Transport</keyword>
<dbReference type="GO" id="GO:0098797">
    <property type="term" value="C:plasma membrane protein complex"/>
    <property type="evidence" value="ECO:0007669"/>
    <property type="project" value="TreeGrafter"/>
</dbReference>
<dbReference type="Proteomes" id="UP000195442">
    <property type="component" value="Unassembled WGS sequence"/>
</dbReference>
<evidence type="ECO:0000256" key="6">
    <source>
        <dbReference type="ARBA" id="ARBA00022692"/>
    </source>
</evidence>
<reference evidence="14" key="1">
    <citation type="submission" date="2017-02" db="EMBL/GenBank/DDBJ databases">
        <authorList>
            <person name="Daims H."/>
        </authorList>
    </citation>
    <scope>NUCLEOTIDE SEQUENCE [LARGE SCALE GENOMIC DNA]</scope>
</reference>
<dbReference type="Pfam" id="PF03544">
    <property type="entry name" value="TonB_C"/>
    <property type="match status" value="1"/>
</dbReference>
<dbReference type="InterPro" id="IPR037682">
    <property type="entry name" value="TonB_C"/>
</dbReference>
<name>A0A1R4H4P3_9GAMM</name>
<dbReference type="PRINTS" id="PR01374">
    <property type="entry name" value="TONBPROTEIN"/>
</dbReference>
<dbReference type="InterPro" id="IPR051045">
    <property type="entry name" value="TonB-dependent_transducer"/>
</dbReference>
<keyword evidence="9 10" id="KW-0472">Membrane</keyword>
<keyword evidence="6 10" id="KW-0812">Transmembrane</keyword>
<dbReference type="RefSeq" id="WP_087146430.1">
    <property type="nucleotide sequence ID" value="NZ_FUKJ01000124.1"/>
</dbReference>
<proteinExistence type="inferred from homology"/>
<dbReference type="GO" id="GO:0015891">
    <property type="term" value="P:siderophore transport"/>
    <property type="evidence" value="ECO:0007669"/>
    <property type="project" value="InterPro"/>
</dbReference>
<feature type="transmembrane region" description="Helical" evidence="10">
    <location>
        <begin position="26"/>
        <end position="46"/>
    </location>
</feature>
<evidence type="ECO:0000256" key="2">
    <source>
        <dbReference type="ARBA" id="ARBA00006555"/>
    </source>
</evidence>
<protein>
    <recommendedName>
        <fullName evidence="10">Protein TonB</fullName>
    </recommendedName>
</protein>